<dbReference type="OrthoDB" id="10258924at2759"/>
<dbReference type="InterPro" id="IPR026017">
    <property type="entry name" value="Lumazine-bd_dom"/>
</dbReference>
<feature type="domain" description="Lumazine-binding" evidence="3">
    <location>
        <begin position="1"/>
        <end position="75"/>
    </location>
</feature>
<dbReference type="PANTHER" id="PTHR21098:SF0">
    <property type="entry name" value="RIBOFLAVIN SYNTHASE"/>
    <property type="match status" value="1"/>
</dbReference>
<reference evidence="4" key="2">
    <citation type="submission" date="2019-07" db="EMBL/GenBank/DDBJ databases">
        <authorList>
            <person name="Yang Y."/>
            <person name="Bocs S."/>
            <person name="Baudouin L."/>
        </authorList>
    </citation>
    <scope>NUCLEOTIDE SEQUENCE</scope>
    <source>
        <tissue evidence="4">Spear leaf of Hainan Tall coconut</tissue>
    </source>
</reference>
<dbReference type="EMBL" id="CM017877">
    <property type="protein sequence ID" value="KAG1346423.1"/>
    <property type="molecule type" value="Genomic_DNA"/>
</dbReference>
<accession>A0A8K0I9S9</accession>
<keyword evidence="5" id="KW-1185">Reference proteome</keyword>
<dbReference type="Proteomes" id="UP000797356">
    <property type="component" value="Chromosome 6"/>
</dbReference>
<protein>
    <submittedName>
        <fullName evidence="4">Putative riboflavin synthase</fullName>
    </submittedName>
</protein>
<sequence>MRIAAKTVLGGVHLGDTIAVNGTSLTVSDFDLAASNLTVGVSPETLRRTNLGNLIPSSPVHLERSFQPTSRMGGHFVEVHVEGTGAGVRWGLPLGEGMGAAGAALARGAQGFIEVDGTSLTVVSVYAEEKCFDFMLVGYTQQKIMIPLQSGG</sequence>
<reference evidence="4" key="1">
    <citation type="journal article" date="2017" name="Gigascience">
        <title>The genome draft of coconut (Cocos nucifera).</title>
        <authorList>
            <person name="Xiao Y."/>
            <person name="Xu P."/>
            <person name="Fan H."/>
            <person name="Baudouin L."/>
            <person name="Xia W."/>
            <person name="Bocs S."/>
            <person name="Xu J."/>
            <person name="Li Q."/>
            <person name="Guo A."/>
            <person name="Zhou L."/>
            <person name="Li J."/>
            <person name="Wu Y."/>
            <person name="Ma Z."/>
            <person name="Armero A."/>
            <person name="Issali A.E."/>
            <person name="Liu N."/>
            <person name="Peng M."/>
            <person name="Yang Y."/>
        </authorList>
    </citation>
    <scope>NUCLEOTIDE SEQUENCE</scope>
    <source>
        <tissue evidence="4">Spear leaf of Hainan Tall coconut</tissue>
    </source>
</reference>
<dbReference type="PANTHER" id="PTHR21098">
    <property type="entry name" value="RIBOFLAVIN SYNTHASE ALPHA CHAIN"/>
    <property type="match status" value="1"/>
</dbReference>
<dbReference type="GO" id="GO:0009231">
    <property type="term" value="P:riboflavin biosynthetic process"/>
    <property type="evidence" value="ECO:0007669"/>
    <property type="project" value="TreeGrafter"/>
</dbReference>
<name>A0A8K0I9S9_COCNU</name>
<proteinExistence type="predicted"/>
<dbReference type="PROSITE" id="PS51177">
    <property type="entry name" value="LUMAZINE_BIND"/>
    <property type="match status" value="1"/>
</dbReference>
<dbReference type="InterPro" id="IPR023366">
    <property type="entry name" value="ATP_synth_asu-like_sf"/>
</dbReference>
<dbReference type="AlphaFoldDB" id="A0A8K0I9S9"/>
<dbReference type="Gene3D" id="2.40.30.20">
    <property type="match status" value="2"/>
</dbReference>
<dbReference type="SUPFAM" id="SSF63380">
    <property type="entry name" value="Riboflavin synthase domain-like"/>
    <property type="match status" value="1"/>
</dbReference>
<evidence type="ECO:0000313" key="5">
    <source>
        <dbReference type="Proteomes" id="UP000797356"/>
    </source>
</evidence>
<feature type="repeat" description="Lumazine-binding" evidence="2">
    <location>
        <begin position="1"/>
        <end position="75"/>
    </location>
</feature>
<evidence type="ECO:0000313" key="4">
    <source>
        <dbReference type="EMBL" id="KAG1346423.1"/>
    </source>
</evidence>
<dbReference type="InterPro" id="IPR017938">
    <property type="entry name" value="Riboflavin_synthase-like_b-brl"/>
</dbReference>
<evidence type="ECO:0000256" key="1">
    <source>
        <dbReference type="ARBA" id="ARBA00022737"/>
    </source>
</evidence>
<evidence type="ECO:0000256" key="2">
    <source>
        <dbReference type="PROSITE-ProRule" id="PRU00524"/>
    </source>
</evidence>
<evidence type="ECO:0000259" key="3">
    <source>
        <dbReference type="PROSITE" id="PS51177"/>
    </source>
</evidence>
<comment type="caution">
    <text evidence="4">The sequence shown here is derived from an EMBL/GenBank/DDBJ whole genome shotgun (WGS) entry which is preliminary data.</text>
</comment>
<dbReference type="Pfam" id="PF00677">
    <property type="entry name" value="Lum_binding"/>
    <property type="match status" value="1"/>
</dbReference>
<dbReference type="GO" id="GO:0004746">
    <property type="term" value="F:riboflavin synthase activity"/>
    <property type="evidence" value="ECO:0007669"/>
    <property type="project" value="TreeGrafter"/>
</dbReference>
<dbReference type="InterPro" id="IPR001783">
    <property type="entry name" value="Lumazine-bd"/>
</dbReference>
<gene>
    <name evidence="4" type="ORF">COCNU_06G002520</name>
</gene>
<keyword evidence="1" id="KW-0677">Repeat</keyword>
<organism evidence="4 5">
    <name type="scientific">Cocos nucifera</name>
    <name type="common">Coconut palm</name>
    <dbReference type="NCBI Taxonomy" id="13894"/>
    <lineage>
        <taxon>Eukaryota</taxon>
        <taxon>Viridiplantae</taxon>
        <taxon>Streptophyta</taxon>
        <taxon>Embryophyta</taxon>
        <taxon>Tracheophyta</taxon>
        <taxon>Spermatophyta</taxon>
        <taxon>Magnoliopsida</taxon>
        <taxon>Liliopsida</taxon>
        <taxon>Arecaceae</taxon>
        <taxon>Arecoideae</taxon>
        <taxon>Cocoseae</taxon>
        <taxon>Attaleinae</taxon>
        <taxon>Cocos</taxon>
    </lineage>
</organism>